<keyword evidence="2" id="KW-0677">Repeat</keyword>
<feature type="repeat" description="WD" evidence="3">
    <location>
        <begin position="4"/>
        <end position="45"/>
    </location>
</feature>
<dbReference type="GO" id="GO:0008352">
    <property type="term" value="C:katanin complex"/>
    <property type="evidence" value="ECO:0007669"/>
    <property type="project" value="TreeGrafter"/>
</dbReference>
<name>A0A8S3AUE8_9BILA</name>
<evidence type="ECO:0000313" key="4">
    <source>
        <dbReference type="EMBL" id="CAF4732834.1"/>
    </source>
</evidence>
<dbReference type="PROSITE" id="PS50082">
    <property type="entry name" value="WD_REPEATS_2"/>
    <property type="match status" value="1"/>
</dbReference>
<comment type="caution">
    <text evidence="5">The sequence shown here is derived from an EMBL/GenBank/DDBJ whole genome shotgun (WGS) entry which is preliminary data.</text>
</comment>
<dbReference type="InterPro" id="IPR019775">
    <property type="entry name" value="WD40_repeat_CS"/>
</dbReference>
<keyword evidence="1 3" id="KW-0853">WD repeat</keyword>
<dbReference type="PROSITE" id="PS50294">
    <property type="entry name" value="WD_REPEATS_REGION"/>
    <property type="match status" value="1"/>
</dbReference>
<dbReference type="EMBL" id="CAJOBH010130262">
    <property type="protein sequence ID" value="CAF4753707.1"/>
    <property type="molecule type" value="Genomic_DNA"/>
</dbReference>
<evidence type="ECO:0000313" key="5">
    <source>
        <dbReference type="EMBL" id="CAF4753707.1"/>
    </source>
</evidence>
<evidence type="ECO:0000256" key="1">
    <source>
        <dbReference type="ARBA" id="ARBA00022574"/>
    </source>
</evidence>
<dbReference type="EMBL" id="CAJOBI010132799">
    <property type="protein sequence ID" value="CAF4732834.1"/>
    <property type="molecule type" value="Genomic_DNA"/>
</dbReference>
<dbReference type="InterPro" id="IPR015943">
    <property type="entry name" value="WD40/YVTN_repeat-like_dom_sf"/>
</dbReference>
<dbReference type="PANTHER" id="PTHR19845">
    <property type="entry name" value="KATANIN P80 SUBUNIT"/>
    <property type="match status" value="1"/>
</dbReference>
<dbReference type="PANTHER" id="PTHR19845:SF0">
    <property type="entry name" value="KATANIN P80 WD40 REPEAT-CONTAINING SUBUNIT B1"/>
    <property type="match status" value="1"/>
</dbReference>
<dbReference type="Pfam" id="PF00400">
    <property type="entry name" value="WD40"/>
    <property type="match status" value="1"/>
</dbReference>
<evidence type="ECO:0000256" key="2">
    <source>
        <dbReference type="ARBA" id="ARBA00022737"/>
    </source>
</evidence>
<evidence type="ECO:0000313" key="7">
    <source>
        <dbReference type="Proteomes" id="UP000681967"/>
    </source>
</evidence>
<dbReference type="GO" id="GO:0007019">
    <property type="term" value="P:microtubule depolymerization"/>
    <property type="evidence" value="ECO:0007669"/>
    <property type="project" value="TreeGrafter"/>
</dbReference>
<dbReference type="SUPFAM" id="SSF50978">
    <property type="entry name" value="WD40 repeat-like"/>
    <property type="match status" value="1"/>
</dbReference>
<dbReference type="Proteomes" id="UP000681967">
    <property type="component" value="Unassembled WGS sequence"/>
</dbReference>
<feature type="non-terminal residue" evidence="5">
    <location>
        <position position="1"/>
    </location>
</feature>
<evidence type="ECO:0000256" key="3">
    <source>
        <dbReference type="PROSITE-ProRule" id="PRU00221"/>
    </source>
</evidence>
<reference evidence="5" key="1">
    <citation type="submission" date="2021-02" db="EMBL/GenBank/DDBJ databases">
        <authorList>
            <person name="Nowell W R."/>
        </authorList>
    </citation>
    <scope>NUCLEOTIDE SEQUENCE</scope>
</reference>
<dbReference type="AlphaFoldDB" id="A0A8S3AUE8"/>
<dbReference type="Proteomes" id="UP000676336">
    <property type="component" value="Unassembled WGS sequence"/>
</dbReference>
<dbReference type="InterPro" id="IPR036322">
    <property type="entry name" value="WD40_repeat_dom_sf"/>
</dbReference>
<accession>A0A8S3AUE8</accession>
<gene>
    <name evidence="5" type="ORF">BYL167_LOCUS46207</name>
    <name evidence="6" type="ORF">GIL414_LOCUS48123</name>
    <name evidence="4" type="ORF">SMN809_LOCUS44345</name>
</gene>
<dbReference type="EMBL" id="CAJOBJ010155270">
    <property type="protein sequence ID" value="CAF4823622.1"/>
    <property type="molecule type" value="Genomic_DNA"/>
</dbReference>
<dbReference type="PROSITE" id="PS00678">
    <property type="entry name" value="WD_REPEATS_1"/>
    <property type="match status" value="1"/>
</dbReference>
<protein>
    <submittedName>
        <fullName evidence="5">Uncharacterized protein</fullName>
    </submittedName>
</protein>
<dbReference type="Proteomes" id="UP000681720">
    <property type="component" value="Unassembled WGS sequence"/>
</dbReference>
<dbReference type="InterPro" id="IPR001680">
    <property type="entry name" value="WD40_rpt"/>
</dbReference>
<sequence>IKAFQQHQGPVFTIEYHPRELLLASGGADRRTKFWDLEKLQFIGETELETSAIR</sequence>
<evidence type="ECO:0000313" key="6">
    <source>
        <dbReference type="EMBL" id="CAF4823622.1"/>
    </source>
</evidence>
<organism evidence="5 7">
    <name type="scientific">Rotaria magnacalcarata</name>
    <dbReference type="NCBI Taxonomy" id="392030"/>
    <lineage>
        <taxon>Eukaryota</taxon>
        <taxon>Metazoa</taxon>
        <taxon>Spiralia</taxon>
        <taxon>Gnathifera</taxon>
        <taxon>Rotifera</taxon>
        <taxon>Eurotatoria</taxon>
        <taxon>Bdelloidea</taxon>
        <taxon>Philodinida</taxon>
        <taxon>Philodinidae</taxon>
        <taxon>Rotaria</taxon>
    </lineage>
</organism>
<proteinExistence type="predicted"/>
<dbReference type="Gene3D" id="2.130.10.10">
    <property type="entry name" value="YVTN repeat-like/Quinoprotein amine dehydrogenase"/>
    <property type="match status" value="1"/>
</dbReference>